<keyword evidence="1" id="KW-0732">Signal</keyword>
<dbReference type="EMBL" id="AP019860">
    <property type="protein sequence ID" value="BBM82427.1"/>
    <property type="molecule type" value="Genomic_DNA"/>
</dbReference>
<dbReference type="OrthoDB" id="228608at2"/>
<organism evidence="2 3">
    <name type="scientific">Uabimicrobium amorphum</name>
    <dbReference type="NCBI Taxonomy" id="2596890"/>
    <lineage>
        <taxon>Bacteria</taxon>
        <taxon>Pseudomonadati</taxon>
        <taxon>Planctomycetota</taxon>
        <taxon>Candidatus Uabimicrobiia</taxon>
        <taxon>Candidatus Uabimicrobiales</taxon>
        <taxon>Candidatus Uabimicrobiaceae</taxon>
        <taxon>Candidatus Uabimicrobium</taxon>
    </lineage>
</organism>
<feature type="signal peptide" evidence="1">
    <location>
        <begin position="1"/>
        <end position="17"/>
    </location>
</feature>
<sequence>MKYLTIAVIFFSCVLYADNNKAQKTKTKTTDKIHYATPLVLDMDGDKKLQASGGKWLPHRFDPKSKTATFDINGDHFAEFMEWVGPNDGLLVRYEKGEMNGLNLFGDAGGFKHGFEKLSVLDKNNDKAISGEELKGLSVWQDKNGNAKVDKGEIKSVQSLKITSISVKHRMFSSSFVQDGKTKSMWDWHPAIQIIKRIRKN</sequence>
<keyword evidence="3" id="KW-1185">Reference proteome</keyword>
<evidence type="ECO:0000313" key="3">
    <source>
        <dbReference type="Proteomes" id="UP000326354"/>
    </source>
</evidence>
<reference evidence="2 3" key="1">
    <citation type="submission" date="2019-08" db="EMBL/GenBank/DDBJ databases">
        <title>Complete genome sequence of Candidatus Uab amorphum.</title>
        <authorList>
            <person name="Shiratori T."/>
            <person name="Suzuki S."/>
            <person name="Kakizawa Y."/>
            <person name="Ishida K."/>
        </authorList>
    </citation>
    <scope>NUCLEOTIDE SEQUENCE [LARGE SCALE GENOMIC DNA]</scope>
    <source>
        <strain evidence="2 3">SRT547</strain>
    </source>
</reference>
<dbReference type="PANTHER" id="PTHR39431:SF1">
    <property type="entry name" value="FRPA_C-RELATED PROTEIN"/>
    <property type="match status" value="1"/>
</dbReference>
<evidence type="ECO:0000256" key="1">
    <source>
        <dbReference type="SAM" id="SignalP"/>
    </source>
</evidence>
<feature type="chain" id="PRO_5024906473" evidence="1">
    <location>
        <begin position="18"/>
        <end position="201"/>
    </location>
</feature>
<dbReference type="PROSITE" id="PS00018">
    <property type="entry name" value="EF_HAND_1"/>
    <property type="match status" value="1"/>
</dbReference>
<dbReference type="KEGG" id="uam:UABAM_00770"/>
<dbReference type="AlphaFoldDB" id="A0A5S9IJ01"/>
<accession>A0A5S9IJ01</accession>
<evidence type="ECO:0000313" key="2">
    <source>
        <dbReference type="EMBL" id="BBM82427.1"/>
    </source>
</evidence>
<dbReference type="RefSeq" id="WP_151966674.1">
    <property type="nucleotide sequence ID" value="NZ_AP019860.1"/>
</dbReference>
<dbReference type="Proteomes" id="UP000326354">
    <property type="component" value="Chromosome"/>
</dbReference>
<protein>
    <submittedName>
        <fullName evidence="2">FrpA/C</fullName>
    </submittedName>
</protein>
<name>A0A5S9IJ01_UABAM</name>
<dbReference type="PANTHER" id="PTHR39431">
    <property type="entry name" value="FRPA/C-RELATED PROTEIN"/>
    <property type="match status" value="1"/>
</dbReference>
<proteinExistence type="predicted"/>
<dbReference type="InterPro" id="IPR018247">
    <property type="entry name" value="EF_Hand_1_Ca_BS"/>
</dbReference>
<gene>
    <name evidence="2" type="ORF">UABAM_00770</name>
</gene>